<gene>
    <name evidence="1" type="ORF">A2Z21_03050</name>
</gene>
<dbReference type="AlphaFoldDB" id="A0A1F5UVN5"/>
<dbReference type="STRING" id="1817864.A2Z21_03050"/>
<evidence type="ECO:0000313" key="1">
    <source>
        <dbReference type="EMBL" id="OGF55208.1"/>
    </source>
</evidence>
<comment type="caution">
    <text evidence="1">The sequence shown here is derived from an EMBL/GenBank/DDBJ whole genome shotgun (WGS) entry which is preliminary data.</text>
</comment>
<protein>
    <submittedName>
        <fullName evidence="1">Uncharacterized protein</fullName>
    </submittedName>
</protein>
<organism evidence="1 2">
    <name type="scientific">Fraserbacteria sp. (strain RBG_16_55_9)</name>
    <dbReference type="NCBI Taxonomy" id="1817864"/>
    <lineage>
        <taxon>Bacteria</taxon>
        <taxon>Candidatus Fraseribacteriota</taxon>
    </lineage>
</organism>
<proteinExistence type="predicted"/>
<dbReference type="EMBL" id="MFGX01000061">
    <property type="protein sequence ID" value="OGF55208.1"/>
    <property type="molecule type" value="Genomic_DNA"/>
</dbReference>
<reference evidence="1 2" key="1">
    <citation type="journal article" date="2016" name="Nat. Commun.">
        <title>Thousands of microbial genomes shed light on interconnected biogeochemical processes in an aquifer system.</title>
        <authorList>
            <person name="Anantharaman K."/>
            <person name="Brown C.T."/>
            <person name="Hug L.A."/>
            <person name="Sharon I."/>
            <person name="Castelle C.J."/>
            <person name="Probst A.J."/>
            <person name="Thomas B.C."/>
            <person name="Singh A."/>
            <person name="Wilkins M.J."/>
            <person name="Karaoz U."/>
            <person name="Brodie E.L."/>
            <person name="Williams K.H."/>
            <person name="Hubbard S.S."/>
            <person name="Banfield J.F."/>
        </authorList>
    </citation>
    <scope>NUCLEOTIDE SEQUENCE [LARGE SCALE GENOMIC DNA]</scope>
    <source>
        <strain evidence="2">RBG_16_55_9</strain>
    </source>
</reference>
<dbReference type="Proteomes" id="UP000179157">
    <property type="component" value="Unassembled WGS sequence"/>
</dbReference>
<name>A0A1F5UVN5_FRAXR</name>
<accession>A0A1F5UVN5</accession>
<evidence type="ECO:0000313" key="2">
    <source>
        <dbReference type="Proteomes" id="UP000179157"/>
    </source>
</evidence>
<sequence length="145" mass="16030">MLNPQARFAALGLFMLTLLPSGSCDFLGLFPSPAVHIQLGQVFQISMGQTALLPTDGLSVTFKDVLEDSRCPVDVVCVWAGNAKVTLDVQQTGKATQTLALNSTLDPREAAYEGYRIRFEDLMPQPRSDRPIRREDYRLSLSITK</sequence>